<keyword evidence="2" id="KW-0812">Transmembrane</keyword>
<dbReference type="OrthoDB" id="418709at2759"/>
<dbReference type="Proteomes" id="UP000654075">
    <property type="component" value="Unassembled WGS sequence"/>
</dbReference>
<accession>A0A813G2M5</accession>
<comment type="caution">
    <text evidence="3">The sequence shown here is derived from an EMBL/GenBank/DDBJ whole genome shotgun (WGS) entry which is preliminary data.</text>
</comment>
<organism evidence="3 4">
    <name type="scientific">Polarella glacialis</name>
    <name type="common">Dinoflagellate</name>
    <dbReference type="NCBI Taxonomy" id="89957"/>
    <lineage>
        <taxon>Eukaryota</taxon>
        <taxon>Sar</taxon>
        <taxon>Alveolata</taxon>
        <taxon>Dinophyceae</taxon>
        <taxon>Suessiales</taxon>
        <taxon>Suessiaceae</taxon>
        <taxon>Polarella</taxon>
    </lineage>
</organism>
<keyword evidence="2" id="KW-0472">Membrane</keyword>
<reference evidence="3" key="1">
    <citation type="submission" date="2021-02" db="EMBL/GenBank/DDBJ databases">
        <authorList>
            <person name="Dougan E. K."/>
            <person name="Rhodes N."/>
            <person name="Thang M."/>
            <person name="Chan C."/>
        </authorList>
    </citation>
    <scope>NUCLEOTIDE SEQUENCE</scope>
</reference>
<proteinExistence type="predicted"/>
<dbReference type="AlphaFoldDB" id="A0A813G2M5"/>
<keyword evidence="2" id="KW-1133">Transmembrane helix</keyword>
<feature type="compositionally biased region" description="Polar residues" evidence="1">
    <location>
        <begin position="52"/>
        <end position="65"/>
    </location>
</feature>
<feature type="non-terminal residue" evidence="3">
    <location>
        <position position="269"/>
    </location>
</feature>
<name>A0A813G2M5_POLGL</name>
<evidence type="ECO:0000313" key="3">
    <source>
        <dbReference type="EMBL" id="CAE8618600.1"/>
    </source>
</evidence>
<evidence type="ECO:0000256" key="1">
    <source>
        <dbReference type="SAM" id="MobiDB-lite"/>
    </source>
</evidence>
<evidence type="ECO:0000313" key="4">
    <source>
        <dbReference type="Proteomes" id="UP000654075"/>
    </source>
</evidence>
<feature type="non-terminal residue" evidence="3">
    <location>
        <position position="1"/>
    </location>
</feature>
<gene>
    <name evidence="3" type="ORF">PGLA1383_LOCUS36212</name>
</gene>
<keyword evidence="4" id="KW-1185">Reference proteome</keyword>
<feature type="transmembrane region" description="Helical" evidence="2">
    <location>
        <begin position="245"/>
        <end position="267"/>
    </location>
</feature>
<dbReference type="EMBL" id="CAJNNV010026603">
    <property type="protein sequence ID" value="CAE8618600.1"/>
    <property type="molecule type" value="Genomic_DNA"/>
</dbReference>
<evidence type="ECO:0000256" key="2">
    <source>
        <dbReference type="SAM" id="Phobius"/>
    </source>
</evidence>
<sequence length="269" mass="29385">PASAGPGSHVNGTSDRARPATTGGTGQRPRKKDAWQDSGGGTGSKAMVSKSLGGSTNKRTVGFSPQNLEATQDKLASLQVRESFLHVAALTKMIPEDESEEEELAAPPLEAPLRPPLSILRLVRVGADLLSTHMYGAATRSSMTGQIRMKEDRFLPTYVLVDLWCRTRLFATPDEMYEDKYIFIAQAMQMRTWMFHQLAKMPEEMAGLHFEGEAAMVQEVLSQSCVDAPVRNGAWSPIISMIPMLLFLALTGDQILTATALIVLALMTY</sequence>
<feature type="region of interest" description="Disordered" evidence="1">
    <location>
        <begin position="1"/>
        <end position="65"/>
    </location>
</feature>
<protein>
    <submittedName>
        <fullName evidence="3">Uncharacterized protein</fullName>
    </submittedName>
</protein>